<feature type="region of interest" description="Disordered" evidence="3">
    <location>
        <begin position="227"/>
        <end position="266"/>
    </location>
</feature>
<evidence type="ECO:0000259" key="5">
    <source>
        <dbReference type="PROSITE" id="PS50110"/>
    </source>
</evidence>
<dbReference type="InterPro" id="IPR005467">
    <property type="entry name" value="His_kinase_dom"/>
</dbReference>
<dbReference type="Pfam" id="PF00072">
    <property type="entry name" value="Response_reg"/>
    <property type="match status" value="1"/>
</dbReference>
<keyword evidence="1 2" id="KW-0597">Phosphoprotein</keyword>
<dbReference type="Gene3D" id="3.30.565.10">
    <property type="entry name" value="Histidine kinase-like ATPase, C-terminal domain"/>
    <property type="match status" value="1"/>
</dbReference>
<feature type="domain" description="Histidine kinase" evidence="4">
    <location>
        <begin position="438"/>
        <end position="683"/>
    </location>
</feature>
<dbReference type="InterPro" id="IPR001789">
    <property type="entry name" value="Sig_transdc_resp-reg_receiver"/>
</dbReference>
<sequence>MDHLEAQRINMKQYQSERMMKAVSLFIEGKSSLRQWWLQFGHRSQTSTRKRVRHGAASVLEKQADIEFGVQEDIEPYSRREMFESYNDNLSRSPSSSTISHLNQKGDGRPAVPPRDSTFSTSETTVGTLRSAILSDRPRTASVTTADETVGSSDNIRHSSVTFDMPSEDGAIVSEELQETLLNKDLKAVLSRASNLIREAGSMDGVLFLDASISSFGGASEKDVMEQKAPSGFRIEDATTSDEDAFRKTSDTDGSTNNRLEEMKSPSESCCSVLGFSTRQRSSLKGHTPRMEHHNFPERILRTLLKRYPHGKVFNFEDDASFSSSDTENAYIGGDDGPKRHTGSETNESRRKITREAEAAALLTALPGARSIFFYPLWDVSRERWYAGSLVWTTSPTRTLCPVEDLTYLAAFGNSIMAEVARLSALVITQMKTDFISSISHELRSPLHGVLASVEFLQDTILTEIQEDMVNNIDFSKVNKKVKTKAKMSRKKTGNKRLSFQDNENIVGALNDTKSSSDLSVLTEEVVESVWVGRAMFSKHDSQPVELSVSVIVDIEKRANWNFDIDAGAWRRILLNLFGNAAKYTQRGFIKISLAVQEDGVLKGRRARSTLILKVKDSGKGISQDFLKSSLFKPFTQEDSLAAGTGLGLSIVRHIIQDLGGEINFVSEQGVGTEATVQLPLLTTPPVKSIASDVVEEVKAVTQGKQFHLEGFDRYPDLSQPATGMLSRADEAAMISKSSIHFIATKWFGMRATFAADSQSDVVFLLESDSDSLQKQLKAHQAAGVSTTVVLSNNYSKHSTWASTACGVFQILHVHQPYGPHKLARAFQHSFMLPNPLSKSANSTDVQNLNPAQPLIIQPQPTSEPISDILPQAGSPASKRGVLDQVTSIDTTVIRPTEGGMRVLLVEDNEINMKLLVAYMRKLKLSHTTAINGLEALDTYKEAAGAFHVIFMDISMPVMDGIQSTRHIRQYERENALEPVALIALTGAANPTTRQEAFTSGVDLYLTKPIAMKSLKSMLEHLGRDGRDGLGNTAT</sequence>
<evidence type="ECO:0000259" key="4">
    <source>
        <dbReference type="PROSITE" id="PS50109"/>
    </source>
</evidence>
<evidence type="ECO:0000313" key="7">
    <source>
        <dbReference type="Proteomes" id="UP000316270"/>
    </source>
</evidence>
<dbReference type="InterPro" id="IPR036097">
    <property type="entry name" value="HisK_dim/P_sf"/>
</dbReference>
<feature type="compositionally biased region" description="Polar residues" evidence="3">
    <location>
        <begin position="87"/>
        <end position="103"/>
    </location>
</feature>
<dbReference type="InterPro" id="IPR003661">
    <property type="entry name" value="HisK_dim/P_dom"/>
</dbReference>
<dbReference type="InterPro" id="IPR003594">
    <property type="entry name" value="HATPase_dom"/>
</dbReference>
<dbReference type="InterPro" id="IPR004358">
    <property type="entry name" value="Sig_transdc_His_kin-like_C"/>
</dbReference>
<feature type="region of interest" description="Disordered" evidence="3">
    <location>
        <begin position="87"/>
        <end position="124"/>
    </location>
</feature>
<dbReference type="CDD" id="cd00082">
    <property type="entry name" value="HisKA"/>
    <property type="match status" value="1"/>
</dbReference>
<dbReference type="CDD" id="cd17546">
    <property type="entry name" value="REC_hyHK_CKI1_RcsC-like"/>
    <property type="match status" value="1"/>
</dbReference>
<keyword evidence="7" id="KW-1185">Reference proteome</keyword>
<dbReference type="AlphaFoldDB" id="A0A517LJI9"/>
<proteinExistence type="predicted"/>
<dbReference type="SUPFAM" id="SSF47384">
    <property type="entry name" value="Homodimeric domain of signal transducing histidine kinase"/>
    <property type="match status" value="1"/>
</dbReference>
<dbReference type="PRINTS" id="PR00344">
    <property type="entry name" value="BCTRLSENSOR"/>
</dbReference>
<dbReference type="SMART" id="SM00388">
    <property type="entry name" value="HisKA"/>
    <property type="match status" value="1"/>
</dbReference>
<organism evidence="6 7">
    <name type="scientific">Venturia effusa</name>
    <dbReference type="NCBI Taxonomy" id="50376"/>
    <lineage>
        <taxon>Eukaryota</taxon>
        <taxon>Fungi</taxon>
        <taxon>Dikarya</taxon>
        <taxon>Ascomycota</taxon>
        <taxon>Pezizomycotina</taxon>
        <taxon>Dothideomycetes</taxon>
        <taxon>Pleosporomycetidae</taxon>
        <taxon>Venturiales</taxon>
        <taxon>Venturiaceae</taxon>
        <taxon>Venturia</taxon>
    </lineage>
</organism>
<feature type="domain" description="Response regulatory" evidence="5">
    <location>
        <begin position="902"/>
        <end position="1023"/>
    </location>
</feature>
<evidence type="ECO:0000313" key="6">
    <source>
        <dbReference type="EMBL" id="QDS75808.1"/>
    </source>
</evidence>
<dbReference type="PROSITE" id="PS50109">
    <property type="entry name" value="HIS_KIN"/>
    <property type="match status" value="1"/>
</dbReference>
<dbReference type="PANTHER" id="PTHR43719">
    <property type="entry name" value="TWO-COMPONENT HISTIDINE KINASE"/>
    <property type="match status" value="1"/>
</dbReference>
<protein>
    <recommendedName>
        <fullName evidence="8">Histidine kinase</fullName>
    </recommendedName>
</protein>
<dbReference type="EMBL" id="CP042198">
    <property type="protein sequence ID" value="QDS75808.1"/>
    <property type="molecule type" value="Genomic_DNA"/>
</dbReference>
<evidence type="ECO:0000256" key="3">
    <source>
        <dbReference type="SAM" id="MobiDB-lite"/>
    </source>
</evidence>
<gene>
    <name evidence="6" type="ORF">FKW77_000258</name>
</gene>
<name>A0A517LJI9_9PEZI</name>
<dbReference type="Gene3D" id="1.10.287.130">
    <property type="match status" value="1"/>
</dbReference>
<dbReference type="PANTHER" id="PTHR43719:SF69">
    <property type="entry name" value="HISTIDINE KINASE G7"/>
    <property type="match status" value="1"/>
</dbReference>
<accession>A0A517LJI9</accession>
<dbReference type="Pfam" id="PF02518">
    <property type="entry name" value="HATPase_c"/>
    <property type="match status" value="1"/>
</dbReference>
<dbReference type="STRING" id="50376.A0A517LJI9"/>
<dbReference type="SUPFAM" id="SSF52172">
    <property type="entry name" value="CheY-like"/>
    <property type="match status" value="1"/>
</dbReference>
<dbReference type="Proteomes" id="UP000316270">
    <property type="component" value="Chromosome 14"/>
</dbReference>
<evidence type="ECO:0000256" key="1">
    <source>
        <dbReference type="ARBA" id="ARBA00022553"/>
    </source>
</evidence>
<reference evidence="6 7" key="1">
    <citation type="submission" date="2019-07" db="EMBL/GenBank/DDBJ databases">
        <title>Finished genome of Venturia effusa.</title>
        <authorList>
            <person name="Young C.A."/>
            <person name="Cox M.P."/>
            <person name="Ganley A.R.D."/>
            <person name="David W.J."/>
        </authorList>
    </citation>
    <scope>NUCLEOTIDE SEQUENCE [LARGE SCALE GENOMIC DNA]</scope>
    <source>
        <strain evidence="7">albino</strain>
    </source>
</reference>
<feature type="region of interest" description="Disordered" evidence="3">
    <location>
        <begin position="327"/>
        <end position="352"/>
    </location>
</feature>
<dbReference type="SUPFAM" id="SSF55874">
    <property type="entry name" value="ATPase domain of HSP90 chaperone/DNA topoisomerase II/histidine kinase"/>
    <property type="match status" value="1"/>
</dbReference>
<dbReference type="SMART" id="SM00448">
    <property type="entry name" value="REC"/>
    <property type="match status" value="1"/>
</dbReference>
<dbReference type="OrthoDB" id="303614at2759"/>
<dbReference type="PROSITE" id="PS50110">
    <property type="entry name" value="RESPONSE_REGULATORY"/>
    <property type="match status" value="1"/>
</dbReference>
<dbReference type="GO" id="GO:0000155">
    <property type="term" value="F:phosphorelay sensor kinase activity"/>
    <property type="evidence" value="ECO:0007669"/>
    <property type="project" value="InterPro"/>
</dbReference>
<dbReference type="InterPro" id="IPR050956">
    <property type="entry name" value="2C_system_His_kinase"/>
</dbReference>
<dbReference type="InterPro" id="IPR011006">
    <property type="entry name" value="CheY-like_superfamily"/>
</dbReference>
<dbReference type="Gene3D" id="3.40.50.2300">
    <property type="match status" value="1"/>
</dbReference>
<dbReference type="SMART" id="SM00387">
    <property type="entry name" value="HATPase_c"/>
    <property type="match status" value="1"/>
</dbReference>
<feature type="modified residue" description="4-aspartylphosphate" evidence="2">
    <location>
        <position position="953"/>
    </location>
</feature>
<evidence type="ECO:0000256" key="2">
    <source>
        <dbReference type="PROSITE-ProRule" id="PRU00169"/>
    </source>
</evidence>
<dbReference type="Pfam" id="PF00512">
    <property type="entry name" value="HisKA"/>
    <property type="match status" value="1"/>
</dbReference>
<feature type="compositionally biased region" description="Basic and acidic residues" evidence="3">
    <location>
        <begin position="336"/>
        <end position="352"/>
    </location>
</feature>
<dbReference type="InterPro" id="IPR036890">
    <property type="entry name" value="HATPase_C_sf"/>
</dbReference>
<evidence type="ECO:0008006" key="8">
    <source>
        <dbReference type="Google" id="ProtNLM"/>
    </source>
</evidence>